<protein>
    <submittedName>
        <fullName evidence="2">Uncharacterized protein</fullName>
    </submittedName>
</protein>
<sequence length="483" mass="55165">MRLRGKTNITNPVIFLLCLALSTGFLFATSEQIISSLTWYIAVLLSFFIALFISSGVGMLFEERSRFGGQLLLAAFLPYLYFFWVQDNILRLDGIAPGLLAGFGFILHAFMNNRFDIVAKRTRSFLKVFFVGMMIYLFIILIKLVSEEDMREIPQYVLSGSNDLFMILLSFFALMILHALLMKFVHGIKASDVFVYGPSKSGKTLLLLALYNQFVHYYNGRRSETIISSSREEDYYRIENMLAELKNGKQPKSNQKTDLTMYTLMGKKSIKPIEFSFVDYGGEFTENLTKDGYFKAILEINKQIPELDKDTLSGKIGSHEFIAELKNTHPDDVVYILDQLVLAHVYKKLENAGKVVFLVDGEHIVSYHEDGASQLTRLFGQYSRIMELLGDGKSYAIVVTKADKIKNITDVIDNSKDALNIEKEILEMLKDIDTFKEIQHRATKGPIHFYAVSANALKRVDQQEEAIKNIYPWRVEQIAKFGF</sequence>
<dbReference type="Proteomes" id="UP000019483">
    <property type="component" value="Unassembled WGS sequence"/>
</dbReference>
<keyword evidence="1" id="KW-0472">Membrane</keyword>
<feature type="transmembrane region" description="Helical" evidence="1">
    <location>
        <begin position="38"/>
        <end position="60"/>
    </location>
</feature>
<accession>W9DPL9</accession>
<feature type="transmembrane region" description="Helical" evidence="1">
    <location>
        <begin position="67"/>
        <end position="84"/>
    </location>
</feature>
<reference evidence="2 3" key="1">
    <citation type="submission" date="2013-08" db="EMBL/GenBank/DDBJ databases">
        <authorList>
            <consortium name="DOE Joint Genome Institute"/>
            <person name="Eisen J."/>
            <person name="Huntemann M."/>
            <person name="Han J."/>
            <person name="Chen A."/>
            <person name="Kyrpides N."/>
            <person name="Mavromatis K."/>
            <person name="Markowitz V."/>
            <person name="Palaniappan K."/>
            <person name="Ivanova N."/>
            <person name="Schaumberg A."/>
            <person name="Pati A."/>
            <person name="Liolios K."/>
            <person name="Nordberg H.P."/>
            <person name="Cantor M.N."/>
            <person name="Hua S.X."/>
            <person name="Woyke T."/>
        </authorList>
    </citation>
    <scope>NUCLEOTIDE SEQUENCE [LARGE SCALE GENOMIC DNA]</scope>
    <source>
        <strain evidence="2 3">DSM 2278</strain>
    </source>
</reference>
<dbReference type="SUPFAM" id="SSF52540">
    <property type="entry name" value="P-loop containing nucleoside triphosphate hydrolases"/>
    <property type="match status" value="1"/>
</dbReference>
<keyword evidence="1" id="KW-1133">Transmembrane helix</keyword>
<dbReference type="InterPro" id="IPR027417">
    <property type="entry name" value="P-loop_NTPase"/>
</dbReference>
<dbReference type="STRING" id="1090322.MettiDRAFT_0485"/>
<evidence type="ECO:0000256" key="1">
    <source>
        <dbReference type="SAM" id="Phobius"/>
    </source>
</evidence>
<evidence type="ECO:0000313" key="2">
    <source>
        <dbReference type="EMBL" id="ETA67075.1"/>
    </source>
</evidence>
<dbReference type="AlphaFoldDB" id="W9DPL9"/>
<feature type="transmembrane region" description="Helical" evidence="1">
    <location>
        <begin position="164"/>
        <end position="181"/>
    </location>
</feature>
<feature type="transmembrane region" description="Helical" evidence="1">
    <location>
        <begin position="125"/>
        <end position="144"/>
    </location>
</feature>
<gene>
    <name evidence="2" type="ORF">MettiDRAFT_0485</name>
</gene>
<dbReference type="EMBL" id="AZAJ01000001">
    <property type="protein sequence ID" value="ETA67075.1"/>
    <property type="molecule type" value="Genomic_DNA"/>
</dbReference>
<name>W9DPL9_METTI</name>
<feature type="transmembrane region" description="Helical" evidence="1">
    <location>
        <begin position="96"/>
        <end position="113"/>
    </location>
</feature>
<proteinExistence type="predicted"/>
<evidence type="ECO:0000313" key="3">
    <source>
        <dbReference type="Proteomes" id="UP000019483"/>
    </source>
</evidence>
<comment type="caution">
    <text evidence="2">The sequence shown here is derived from an EMBL/GenBank/DDBJ whole genome shotgun (WGS) entry which is preliminary data.</text>
</comment>
<keyword evidence="1" id="KW-0812">Transmembrane</keyword>
<keyword evidence="3" id="KW-1185">Reference proteome</keyword>
<organism evidence="2 3">
    <name type="scientific">Methanolobus tindarius DSM 2278</name>
    <dbReference type="NCBI Taxonomy" id="1090322"/>
    <lineage>
        <taxon>Archaea</taxon>
        <taxon>Methanobacteriati</taxon>
        <taxon>Methanobacteriota</taxon>
        <taxon>Stenosarchaea group</taxon>
        <taxon>Methanomicrobia</taxon>
        <taxon>Methanosarcinales</taxon>
        <taxon>Methanosarcinaceae</taxon>
        <taxon>Methanolobus</taxon>
    </lineage>
</organism>